<dbReference type="PANTHER" id="PTHR30043">
    <property type="entry name" value="PHOSPHONATES TRANSPORT SYSTEM PERMEASE PROTEIN"/>
    <property type="match status" value="1"/>
</dbReference>
<comment type="subcellular location">
    <subcellularLocation>
        <location evidence="1 7">Cell membrane</location>
        <topology evidence="1 7">Multi-pass membrane protein</topology>
    </subcellularLocation>
</comment>
<evidence type="ECO:0000256" key="4">
    <source>
        <dbReference type="ARBA" id="ARBA00022692"/>
    </source>
</evidence>
<dbReference type="InterPro" id="IPR000515">
    <property type="entry name" value="MetI-like"/>
</dbReference>
<dbReference type="AlphaFoldDB" id="A0A2K5ANJ3"/>
<dbReference type="GO" id="GO:0005886">
    <property type="term" value="C:plasma membrane"/>
    <property type="evidence" value="ECO:0007669"/>
    <property type="project" value="UniProtKB-SubCell"/>
</dbReference>
<feature type="transmembrane region" description="Helical" evidence="7">
    <location>
        <begin position="148"/>
        <end position="167"/>
    </location>
</feature>
<evidence type="ECO:0000256" key="7">
    <source>
        <dbReference type="RuleBase" id="RU363032"/>
    </source>
</evidence>
<keyword evidence="5 7" id="KW-1133">Transmembrane helix</keyword>
<evidence type="ECO:0000313" key="10">
    <source>
        <dbReference type="Proteomes" id="UP000236248"/>
    </source>
</evidence>
<dbReference type="Gene3D" id="1.10.3720.10">
    <property type="entry name" value="MetI-like"/>
    <property type="match status" value="1"/>
</dbReference>
<dbReference type="PANTHER" id="PTHR30043:SF1">
    <property type="entry name" value="ABC TRANSPORT SYSTEM PERMEASE PROTEIN P69"/>
    <property type="match status" value="1"/>
</dbReference>
<dbReference type="SUPFAM" id="SSF161098">
    <property type="entry name" value="MetI-like"/>
    <property type="match status" value="1"/>
</dbReference>
<dbReference type="RefSeq" id="WP_103286473.1">
    <property type="nucleotide sequence ID" value="NZ_LT981265.1"/>
</dbReference>
<organism evidence="9 10">
    <name type="scientific">Candidatus Nitrosocaldus cavascurensis</name>
    <dbReference type="NCBI Taxonomy" id="2058097"/>
    <lineage>
        <taxon>Archaea</taxon>
        <taxon>Nitrososphaerota</taxon>
        <taxon>Nitrososphaeria</taxon>
        <taxon>Candidatus Nitrosocaldales</taxon>
        <taxon>Candidatus Nitrosocaldaceae</taxon>
        <taxon>Candidatus Nitrosocaldus</taxon>
    </lineage>
</organism>
<accession>A0A2K5ANJ3</accession>
<feature type="domain" description="ABC transmembrane type-1" evidence="8">
    <location>
        <begin position="53"/>
        <end position="234"/>
    </location>
</feature>
<evidence type="ECO:0000313" key="9">
    <source>
        <dbReference type="EMBL" id="SPC33216.1"/>
    </source>
</evidence>
<reference evidence="10" key="1">
    <citation type="submission" date="2018-01" db="EMBL/GenBank/DDBJ databases">
        <authorList>
            <person name="Kerou L M."/>
        </authorList>
    </citation>
    <scope>NUCLEOTIDE SEQUENCE [LARGE SCALE GENOMIC DNA]</scope>
    <source>
        <strain evidence="10">SCU2</strain>
    </source>
</reference>
<keyword evidence="10" id="KW-1185">Reference proteome</keyword>
<name>A0A2K5ANJ3_9ARCH</name>
<gene>
    <name evidence="9" type="ORF">NCAV_0016</name>
</gene>
<feature type="transmembrane region" description="Helical" evidence="7">
    <location>
        <begin position="103"/>
        <end position="128"/>
    </location>
</feature>
<keyword evidence="2 7" id="KW-0813">Transport</keyword>
<evidence type="ECO:0000256" key="1">
    <source>
        <dbReference type="ARBA" id="ARBA00004651"/>
    </source>
</evidence>
<dbReference type="EMBL" id="LT981265">
    <property type="protein sequence ID" value="SPC33216.1"/>
    <property type="molecule type" value="Genomic_DNA"/>
</dbReference>
<dbReference type="InterPro" id="IPR035906">
    <property type="entry name" value="MetI-like_sf"/>
</dbReference>
<comment type="similarity">
    <text evidence="7">Belongs to the binding-protein-dependent transport system permease family.</text>
</comment>
<dbReference type="Proteomes" id="UP000236248">
    <property type="component" value="Chromosome NCAV"/>
</dbReference>
<evidence type="ECO:0000259" key="8">
    <source>
        <dbReference type="PROSITE" id="PS50928"/>
    </source>
</evidence>
<feature type="transmembrane region" description="Helical" evidence="7">
    <location>
        <begin position="57"/>
        <end position="82"/>
    </location>
</feature>
<evidence type="ECO:0000256" key="3">
    <source>
        <dbReference type="ARBA" id="ARBA00022475"/>
    </source>
</evidence>
<keyword evidence="3" id="KW-1003">Cell membrane</keyword>
<keyword evidence="4 7" id="KW-0812">Transmembrane</keyword>
<evidence type="ECO:0000256" key="2">
    <source>
        <dbReference type="ARBA" id="ARBA00022448"/>
    </source>
</evidence>
<feature type="transmembrane region" description="Helical" evidence="7">
    <location>
        <begin position="188"/>
        <end position="204"/>
    </location>
</feature>
<proteinExistence type="inferred from homology"/>
<keyword evidence="6 7" id="KW-0472">Membrane</keyword>
<dbReference type="PROSITE" id="PS50928">
    <property type="entry name" value="ABC_TM1"/>
    <property type="match status" value="1"/>
</dbReference>
<dbReference type="Pfam" id="PF00528">
    <property type="entry name" value="BPD_transp_1"/>
    <property type="match status" value="1"/>
</dbReference>
<protein>
    <submittedName>
        <fullName evidence="9">ABC-type phosphate/phosphonate transport system, permease component</fullName>
    </submittedName>
</protein>
<dbReference type="GO" id="GO:0055085">
    <property type="term" value="P:transmembrane transport"/>
    <property type="evidence" value="ECO:0007669"/>
    <property type="project" value="InterPro"/>
</dbReference>
<dbReference type="GeneID" id="41594122"/>
<dbReference type="KEGG" id="ncv:NCAV_0016"/>
<feature type="transmembrane region" description="Helical" evidence="7">
    <location>
        <begin position="210"/>
        <end position="237"/>
    </location>
</feature>
<evidence type="ECO:0000256" key="6">
    <source>
        <dbReference type="ARBA" id="ARBA00023136"/>
    </source>
</evidence>
<sequence length="241" mass="26832">MVIWALILIALILAYFLGLVDLDSWLKASRNLATFVSELYIRFDLLPDALHAVGETFIIALFGTVVGALISYPLSAISAQGITARWISLTVRTIANVLRTVPAIFWGILFVVMFGPGNVAGAVALALYTAGYLSKFFYETFENVGKEHYEALGSLALPWMMMAKALFKHTEKQMMSHIMFMFEYNLRTASILGIVGAGGIGYYITQYVSILNYSAAFTFFIVILLFVFLVDGVSYIIRRRV</sequence>
<evidence type="ECO:0000256" key="5">
    <source>
        <dbReference type="ARBA" id="ARBA00022989"/>
    </source>
</evidence>